<dbReference type="InterPro" id="IPR051449">
    <property type="entry name" value="ABC-2_transporter_component"/>
</dbReference>
<evidence type="ECO:0000256" key="1">
    <source>
        <dbReference type="ARBA" id="ARBA00004651"/>
    </source>
</evidence>
<keyword evidence="5 6" id="KW-0472">Membrane</keyword>
<organism evidence="7 8">
    <name type="scientific">Candidatus Saccharicenans subterraneus</name>
    <dbReference type="NCBI Taxonomy" id="2508984"/>
    <lineage>
        <taxon>Bacteria</taxon>
        <taxon>Candidatus Aminicenantota</taxon>
        <taxon>Candidatus Aminicenantia</taxon>
        <taxon>Candidatus Aminicenantales</taxon>
        <taxon>Candidatus Saccharicenantaceae</taxon>
        <taxon>Candidatus Saccharicenans</taxon>
    </lineage>
</organism>
<accession>A0A3E2BJ93</accession>
<evidence type="ECO:0000256" key="3">
    <source>
        <dbReference type="ARBA" id="ARBA00022692"/>
    </source>
</evidence>
<dbReference type="PANTHER" id="PTHR30294:SF29">
    <property type="entry name" value="MULTIDRUG ABC TRANSPORTER PERMEASE YBHS-RELATED"/>
    <property type="match status" value="1"/>
</dbReference>
<evidence type="ECO:0000256" key="6">
    <source>
        <dbReference type="SAM" id="Phobius"/>
    </source>
</evidence>
<keyword evidence="3 6" id="KW-0812">Transmembrane</keyword>
<feature type="transmembrane region" description="Helical" evidence="6">
    <location>
        <begin position="117"/>
        <end position="137"/>
    </location>
</feature>
<gene>
    <name evidence="7" type="ORF">OP8BY_1512</name>
</gene>
<evidence type="ECO:0000313" key="7">
    <source>
        <dbReference type="EMBL" id="RFT14819.1"/>
    </source>
</evidence>
<feature type="transmembrane region" description="Helical" evidence="6">
    <location>
        <begin position="231"/>
        <end position="249"/>
    </location>
</feature>
<keyword evidence="4 6" id="KW-1133">Transmembrane helix</keyword>
<feature type="transmembrane region" description="Helical" evidence="6">
    <location>
        <begin position="20"/>
        <end position="42"/>
    </location>
</feature>
<feature type="transmembrane region" description="Helical" evidence="6">
    <location>
        <begin position="62"/>
        <end position="85"/>
    </location>
</feature>
<sequence length="255" mass="29153">MSAVWSISKKELVSYFTSPIAYIVIAIFILLSGFFFYSLVWWFNTQAMQMAQNPYYFQQVNINQMVFAPLFHNLSIILLLMLPVVSMRLFSEEKKMGTEELLFTSPVSVIQIILGKYLAALVVLLAMLVLSAIPTIFTFIHGNPEPVPYLLGYLGLFLLGAAFLALGLFWSALTENQIVSAVLTFGTLLLFWVLSWAAYSARGLWQDVLNYLSFFEHFDGMTKGILDTSDLVYYLSFAFFGLFLTHSVIQFRRWR</sequence>
<dbReference type="GO" id="GO:0005886">
    <property type="term" value="C:plasma membrane"/>
    <property type="evidence" value="ECO:0007669"/>
    <property type="project" value="UniProtKB-SubCell"/>
</dbReference>
<protein>
    <submittedName>
        <fullName evidence="7">ABC-type transport system involved in multi-copper enzyme maturation, permease component</fullName>
    </submittedName>
</protein>
<dbReference type="PANTHER" id="PTHR30294">
    <property type="entry name" value="MEMBRANE COMPONENT OF ABC TRANSPORTER YHHJ-RELATED"/>
    <property type="match status" value="1"/>
</dbReference>
<dbReference type="Proteomes" id="UP000257323">
    <property type="component" value="Unassembled WGS sequence"/>
</dbReference>
<dbReference type="Pfam" id="PF12679">
    <property type="entry name" value="ABC2_membrane_2"/>
    <property type="match status" value="1"/>
</dbReference>
<dbReference type="EMBL" id="QUAH01000018">
    <property type="protein sequence ID" value="RFT14819.1"/>
    <property type="molecule type" value="Genomic_DNA"/>
</dbReference>
<evidence type="ECO:0000256" key="2">
    <source>
        <dbReference type="ARBA" id="ARBA00022475"/>
    </source>
</evidence>
<dbReference type="AlphaFoldDB" id="A0A3E2BJ93"/>
<evidence type="ECO:0000256" key="4">
    <source>
        <dbReference type="ARBA" id="ARBA00022989"/>
    </source>
</evidence>
<comment type="caution">
    <text evidence="7">The sequence shown here is derived from an EMBL/GenBank/DDBJ whole genome shotgun (WGS) entry which is preliminary data.</text>
</comment>
<evidence type="ECO:0000256" key="5">
    <source>
        <dbReference type="ARBA" id="ARBA00023136"/>
    </source>
</evidence>
<name>A0A3E2BJ93_9BACT</name>
<feature type="transmembrane region" description="Helical" evidence="6">
    <location>
        <begin position="149"/>
        <end position="171"/>
    </location>
</feature>
<comment type="subcellular location">
    <subcellularLocation>
        <location evidence="1">Cell membrane</location>
        <topology evidence="1">Multi-pass membrane protein</topology>
    </subcellularLocation>
</comment>
<feature type="transmembrane region" description="Helical" evidence="6">
    <location>
        <begin position="178"/>
        <end position="199"/>
    </location>
</feature>
<dbReference type="GO" id="GO:0140359">
    <property type="term" value="F:ABC-type transporter activity"/>
    <property type="evidence" value="ECO:0007669"/>
    <property type="project" value="InterPro"/>
</dbReference>
<reference evidence="7 8" key="1">
    <citation type="submission" date="2018-08" db="EMBL/GenBank/DDBJ databases">
        <title>Genome analysis of the thermophilic bacterium of the candidate phylum Aminicenantes from deep subsurface aquifer revealed its physiology and ecological role.</title>
        <authorList>
            <person name="Kadnikov V.V."/>
            <person name="Mardanov A.V."/>
            <person name="Beletsky A.V."/>
            <person name="Karnachuk O.V."/>
            <person name="Ravin N.V."/>
        </authorList>
    </citation>
    <scope>NUCLEOTIDE SEQUENCE [LARGE SCALE GENOMIC DNA]</scope>
    <source>
        <strain evidence="7">BY38</strain>
    </source>
</reference>
<proteinExistence type="predicted"/>
<evidence type="ECO:0000313" key="8">
    <source>
        <dbReference type="Proteomes" id="UP000257323"/>
    </source>
</evidence>
<keyword evidence="2" id="KW-1003">Cell membrane</keyword>